<protein>
    <submittedName>
        <fullName evidence="1">Uncharacterized protein</fullName>
    </submittedName>
</protein>
<organism evidence="1 2">
    <name type="scientific">Candidatus Mcinerneyibacterium aminivorans</name>
    <dbReference type="NCBI Taxonomy" id="2703815"/>
    <lineage>
        <taxon>Bacteria</taxon>
        <taxon>Candidatus Macinerneyibacteriota</taxon>
        <taxon>Candidatus Mcinerneyibacteria</taxon>
        <taxon>Candidatus Mcinerneyibacteriales</taxon>
        <taxon>Candidatus Mcinerneyibacteriaceae</taxon>
        <taxon>Candidatus Mcinerneyibacterium</taxon>
    </lineage>
</organism>
<accession>A0A5D0MIL7</accession>
<dbReference type="EMBL" id="VSIX01000042">
    <property type="protein sequence ID" value="TYB31280.1"/>
    <property type="molecule type" value="Genomic_DNA"/>
</dbReference>
<dbReference type="AlphaFoldDB" id="A0A5D0MIL7"/>
<name>A0A5D0MIL7_9BACT</name>
<evidence type="ECO:0000313" key="2">
    <source>
        <dbReference type="Proteomes" id="UP000324143"/>
    </source>
</evidence>
<sequence length="82" mass="9748">MNNYIFLTKEGHTFQPDSESVMPDIQNLQVIGFSEGKNPKEAFKNLLEKNEYLKDTNFNEVVCYPLDQDYKNKKQYFYLNNL</sequence>
<comment type="caution">
    <text evidence="1">The sequence shown here is derived from an EMBL/GenBank/DDBJ whole genome shotgun (WGS) entry which is preliminary data.</text>
</comment>
<keyword evidence="2" id="KW-1185">Reference proteome</keyword>
<dbReference type="Proteomes" id="UP000324143">
    <property type="component" value="Unassembled WGS sequence"/>
</dbReference>
<proteinExistence type="predicted"/>
<gene>
    <name evidence="1" type="ORF">FXF47_04935</name>
</gene>
<evidence type="ECO:0000313" key="1">
    <source>
        <dbReference type="EMBL" id="TYB31280.1"/>
    </source>
</evidence>
<reference evidence="1" key="1">
    <citation type="submission" date="2019-08" db="EMBL/GenBank/DDBJ databases">
        <title>Genomic characterization of a novel candidate phylum (ARYD3) from a high temperature, high salinity tertiary oil reservoir in north central Oklahoma, USA.</title>
        <authorList>
            <person name="Youssef N.H."/>
            <person name="Yadav A."/>
            <person name="Elshahed M.S."/>
        </authorList>
    </citation>
    <scope>NUCLEOTIDE SEQUENCE [LARGE SCALE GENOMIC DNA]</scope>
    <source>
        <strain evidence="1">ARYD3</strain>
    </source>
</reference>